<feature type="compositionally biased region" description="Polar residues" evidence="1">
    <location>
        <begin position="19"/>
        <end position="33"/>
    </location>
</feature>
<keyword evidence="3" id="KW-1185">Reference proteome</keyword>
<gene>
    <name evidence="2" type="ORF">CRENBAI_020883</name>
</gene>
<evidence type="ECO:0000313" key="2">
    <source>
        <dbReference type="EMBL" id="KAK5615879.1"/>
    </source>
</evidence>
<dbReference type="EMBL" id="JAHHUM010000921">
    <property type="protein sequence ID" value="KAK5615879.1"/>
    <property type="molecule type" value="Genomic_DNA"/>
</dbReference>
<dbReference type="AlphaFoldDB" id="A0AAV9S4B7"/>
<name>A0AAV9S4B7_9TELE</name>
<evidence type="ECO:0000256" key="1">
    <source>
        <dbReference type="SAM" id="MobiDB-lite"/>
    </source>
</evidence>
<reference evidence="2 3" key="1">
    <citation type="submission" date="2021-06" db="EMBL/GenBank/DDBJ databases">
        <authorList>
            <person name="Palmer J.M."/>
        </authorList>
    </citation>
    <scope>NUCLEOTIDE SEQUENCE [LARGE SCALE GENOMIC DNA]</scope>
    <source>
        <strain evidence="2 3">MEX-2019</strain>
        <tissue evidence="2">Muscle</tissue>
    </source>
</reference>
<sequence length="101" mass="10947">MDFTDNHGVLPVESRKTLPMSTSLGSRDSSGTGTVRRDPVRRSAVPRWVKNQPPGHQLPATAVKPARSRTLKLRGASGIQPTADPIQAPRFRLAALCCSLF</sequence>
<feature type="region of interest" description="Disordered" evidence="1">
    <location>
        <begin position="1"/>
        <end position="67"/>
    </location>
</feature>
<comment type="caution">
    <text evidence="2">The sequence shown here is derived from an EMBL/GenBank/DDBJ whole genome shotgun (WGS) entry which is preliminary data.</text>
</comment>
<accession>A0AAV9S4B7</accession>
<protein>
    <submittedName>
        <fullName evidence="2">Uncharacterized protein</fullName>
    </submittedName>
</protein>
<evidence type="ECO:0000313" key="3">
    <source>
        <dbReference type="Proteomes" id="UP001311232"/>
    </source>
</evidence>
<proteinExistence type="predicted"/>
<dbReference type="Proteomes" id="UP001311232">
    <property type="component" value="Unassembled WGS sequence"/>
</dbReference>
<organism evidence="2 3">
    <name type="scientific">Crenichthys baileyi</name>
    <name type="common">White River springfish</name>
    <dbReference type="NCBI Taxonomy" id="28760"/>
    <lineage>
        <taxon>Eukaryota</taxon>
        <taxon>Metazoa</taxon>
        <taxon>Chordata</taxon>
        <taxon>Craniata</taxon>
        <taxon>Vertebrata</taxon>
        <taxon>Euteleostomi</taxon>
        <taxon>Actinopterygii</taxon>
        <taxon>Neopterygii</taxon>
        <taxon>Teleostei</taxon>
        <taxon>Neoteleostei</taxon>
        <taxon>Acanthomorphata</taxon>
        <taxon>Ovalentaria</taxon>
        <taxon>Atherinomorphae</taxon>
        <taxon>Cyprinodontiformes</taxon>
        <taxon>Goodeidae</taxon>
        <taxon>Crenichthys</taxon>
    </lineage>
</organism>